<evidence type="ECO:0000313" key="3">
    <source>
        <dbReference type="Proteomes" id="UP001163846"/>
    </source>
</evidence>
<proteinExistence type="predicted"/>
<reference evidence="2" key="1">
    <citation type="submission" date="2022-08" db="EMBL/GenBank/DDBJ databases">
        <authorList>
            <consortium name="DOE Joint Genome Institute"/>
            <person name="Min B."/>
            <person name="Riley R."/>
            <person name="Sierra-Patev S."/>
            <person name="Naranjo-Ortiz M."/>
            <person name="Looney B."/>
            <person name="Konkel Z."/>
            <person name="Slot J.C."/>
            <person name="Sakamoto Y."/>
            <person name="Steenwyk J.L."/>
            <person name="Rokas A."/>
            <person name="Carro J."/>
            <person name="Camarero S."/>
            <person name="Ferreira P."/>
            <person name="Molpeceres G."/>
            <person name="Ruiz-Duenas F.J."/>
            <person name="Serrano A."/>
            <person name="Henrissat B."/>
            <person name="Drula E."/>
            <person name="Hughes K.W."/>
            <person name="Mata J.L."/>
            <person name="Ishikawa N.K."/>
            <person name="Vargas-Isla R."/>
            <person name="Ushijima S."/>
            <person name="Smith C.A."/>
            <person name="Ahrendt S."/>
            <person name="Andreopoulos W."/>
            <person name="He G."/>
            <person name="Labutti K."/>
            <person name="Lipzen A."/>
            <person name="Ng V."/>
            <person name="Sandor L."/>
            <person name="Barry K."/>
            <person name="Martinez A.T."/>
            <person name="Xiao Y."/>
            <person name="Gibbons J.G."/>
            <person name="Terashima K."/>
            <person name="Hibbett D.S."/>
            <person name="Grigoriev I.V."/>
        </authorList>
    </citation>
    <scope>NUCLEOTIDE SEQUENCE</scope>
    <source>
        <strain evidence="2">TFB9207</strain>
    </source>
</reference>
<dbReference type="AlphaFoldDB" id="A0AA38UHN4"/>
<accession>A0AA38UHN4</accession>
<dbReference type="EMBL" id="MU806034">
    <property type="protein sequence ID" value="KAJ3841590.1"/>
    <property type="molecule type" value="Genomic_DNA"/>
</dbReference>
<organism evidence="2 3">
    <name type="scientific">Lentinula raphanica</name>
    <dbReference type="NCBI Taxonomy" id="153919"/>
    <lineage>
        <taxon>Eukaryota</taxon>
        <taxon>Fungi</taxon>
        <taxon>Dikarya</taxon>
        <taxon>Basidiomycota</taxon>
        <taxon>Agaricomycotina</taxon>
        <taxon>Agaricomycetes</taxon>
        <taxon>Agaricomycetidae</taxon>
        <taxon>Agaricales</taxon>
        <taxon>Marasmiineae</taxon>
        <taxon>Omphalotaceae</taxon>
        <taxon>Lentinula</taxon>
    </lineage>
</organism>
<dbReference type="Proteomes" id="UP001163846">
    <property type="component" value="Unassembled WGS sequence"/>
</dbReference>
<protein>
    <submittedName>
        <fullName evidence="2">Uncharacterized protein</fullName>
    </submittedName>
</protein>
<gene>
    <name evidence="2" type="ORF">F5878DRAFT_609825</name>
</gene>
<sequence length="110" mass="11999">MQLELLATVIAALAITVATVSADSTLERRIADPNNPGELINCPPHGGADDCHLEQPCSRIRLNYSKPEGGHYIWYNYDINNIPNGIEIEVEDSCTNFYGAGHLVTVMASQ</sequence>
<evidence type="ECO:0000313" key="2">
    <source>
        <dbReference type="EMBL" id="KAJ3841590.1"/>
    </source>
</evidence>
<evidence type="ECO:0000256" key="1">
    <source>
        <dbReference type="SAM" id="SignalP"/>
    </source>
</evidence>
<feature type="chain" id="PRO_5041460386" evidence="1">
    <location>
        <begin position="23"/>
        <end position="110"/>
    </location>
</feature>
<keyword evidence="1" id="KW-0732">Signal</keyword>
<name>A0AA38UHN4_9AGAR</name>
<comment type="caution">
    <text evidence="2">The sequence shown here is derived from an EMBL/GenBank/DDBJ whole genome shotgun (WGS) entry which is preliminary data.</text>
</comment>
<feature type="signal peptide" evidence="1">
    <location>
        <begin position="1"/>
        <end position="22"/>
    </location>
</feature>
<keyword evidence="3" id="KW-1185">Reference proteome</keyword>